<gene>
    <name evidence="1" type="ORF">SAMN05216323_101613</name>
</gene>
<protein>
    <submittedName>
        <fullName evidence="1">C_GCAxxG_C_C family probable redox protein</fullName>
    </submittedName>
</protein>
<evidence type="ECO:0000313" key="2">
    <source>
        <dbReference type="Proteomes" id="UP000199452"/>
    </source>
</evidence>
<dbReference type="EMBL" id="FMYP01000016">
    <property type="protein sequence ID" value="SDC06153.1"/>
    <property type="molecule type" value="Genomic_DNA"/>
</dbReference>
<name>A0A1G6IIC2_9BACT</name>
<reference evidence="1 2" key="1">
    <citation type="submission" date="2016-09" db="EMBL/GenBank/DDBJ databases">
        <authorList>
            <person name="Capua I."/>
            <person name="De Benedictis P."/>
            <person name="Joannis T."/>
            <person name="Lombin L.H."/>
            <person name="Cattoli G."/>
        </authorList>
    </citation>
    <scope>NUCLEOTIDE SEQUENCE [LARGE SCALE GENOMIC DNA]</scope>
    <source>
        <strain evidence="1 2">A7P-90m</strain>
    </source>
</reference>
<dbReference type="NCBIfam" id="TIGR01909">
    <property type="entry name" value="C_GCAxxG_C_C"/>
    <property type="match status" value="1"/>
</dbReference>
<dbReference type="RefSeq" id="WP_092436937.1">
    <property type="nucleotide sequence ID" value="NZ_FMYP01000016.1"/>
</dbReference>
<sequence length="148" mass="16321">MTKEETINSALQYFDQGYACSQSILLAFAPSYNLDEHTAKLISSTFGAGMGRLRQTCGAVTGGFMVLGLAYGNTDPKDMTTKLAAYKRVRDLNRLVEDIHGTSNCYELLKKHASEAEVAERKHHKIICRKVIADAAGIVFDMVEQKTV</sequence>
<dbReference type="Pfam" id="PF09719">
    <property type="entry name" value="C_GCAxxG_C_C"/>
    <property type="match status" value="1"/>
</dbReference>
<accession>A0A1G6IIC2</accession>
<dbReference type="Proteomes" id="UP000199452">
    <property type="component" value="Unassembled WGS sequence"/>
</dbReference>
<proteinExistence type="predicted"/>
<keyword evidence="2" id="KW-1185">Reference proteome</keyword>
<evidence type="ECO:0000313" key="1">
    <source>
        <dbReference type="EMBL" id="SDC06153.1"/>
    </source>
</evidence>
<dbReference type="OrthoDB" id="9791535at2"/>
<organism evidence="1 2">
    <name type="scientific">Williamwhitmania taraxaci</name>
    <dbReference type="NCBI Taxonomy" id="1640674"/>
    <lineage>
        <taxon>Bacteria</taxon>
        <taxon>Pseudomonadati</taxon>
        <taxon>Bacteroidota</taxon>
        <taxon>Bacteroidia</taxon>
        <taxon>Bacteroidales</taxon>
        <taxon>Williamwhitmaniaceae</taxon>
        <taxon>Williamwhitmania</taxon>
    </lineage>
</organism>
<dbReference type="AlphaFoldDB" id="A0A1G6IIC2"/>
<dbReference type="STRING" id="1640674.SAMN05216323_101613"/>
<dbReference type="InterPro" id="IPR010181">
    <property type="entry name" value="CGCAxxGCC_motif"/>
</dbReference>